<protein>
    <recommendedName>
        <fullName evidence="4">EF-hand domain-containing protein</fullName>
    </recommendedName>
</protein>
<accession>A0A8X6U021</accession>
<dbReference type="InterPro" id="IPR011992">
    <property type="entry name" value="EF-hand-dom_pair"/>
</dbReference>
<evidence type="ECO:0000256" key="1">
    <source>
        <dbReference type="ARBA" id="ARBA00010994"/>
    </source>
</evidence>
<proteinExistence type="inferred from homology"/>
<dbReference type="AlphaFoldDB" id="A0A8X6U021"/>
<organism evidence="2 3">
    <name type="scientific">Nephila pilipes</name>
    <name type="common">Giant wood spider</name>
    <name type="synonym">Nephila maculata</name>
    <dbReference type="NCBI Taxonomy" id="299642"/>
    <lineage>
        <taxon>Eukaryota</taxon>
        <taxon>Metazoa</taxon>
        <taxon>Ecdysozoa</taxon>
        <taxon>Arthropoda</taxon>
        <taxon>Chelicerata</taxon>
        <taxon>Arachnida</taxon>
        <taxon>Araneae</taxon>
        <taxon>Araneomorphae</taxon>
        <taxon>Entelegynae</taxon>
        <taxon>Araneoidea</taxon>
        <taxon>Nephilidae</taxon>
        <taxon>Nephila</taxon>
    </lineage>
</organism>
<evidence type="ECO:0000313" key="3">
    <source>
        <dbReference type="Proteomes" id="UP000887013"/>
    </source>
</evidence>
<dbReference type="Gene3D" id="1.10.238.10">
    <property type="entry name" value="EF-hand"/>
    <property type="match status" value="1"/>
</dbReference>
<dbReference type="OrthoDB" id="6420455at2759"/>
<comment type="similarity">
    <text evidence="1">Belongs to the TPPP family.</text>
</comment>
<keyword evidence="3" id="KW-1185">Reference proteome</keyword>
<evidence type="ECO:0000313" key="2">
    <source>
        <dbReference type="EMBL" id="GFT76052.1"/>
    </source>
</evidence>
<sequence length="156" mass="18072">MIQTFEILRMGNKEKERKNDESKDIKTFFDHFAKFEDQDGGRAITLNNIDKWMVHAELTDKCGISEQDTADTFLDITKDKERLNFSEFQGFLTILASKKKMDVQELYKYLMAEDLPQTNGFIPPIMDIHAAHMNNNGSSAECDCDFLYNLQKKDAE</sequence>
<dbReference type="InterPro" id="IPR008907">
    <property type="entry name" value="TPP/p25"/>
</dbReference>
<dbReference type="Proteomes" id="UP000887013">
    <property type="component" value="Unassembled WGS sequence"/>
</dbReference>
<gene>
    <name evidence="2" type="ORF">NPIL_565791</name>
</gene>
<name>A0A8X6U021_NEPPI</name>
<dbReference type="GO" id="GO:0015631">
    <property type="term" value="F:tubulin binding"/>
    <property type="evidence" value="ECO:0007669"/>
    <property type="project" value="InterPro"/>
</dbReference>
<dbReference type="Pfam" id="PF05517">
    <property type="entry name" value="p25-alpha"/>
    <property type="match status" value="1"/>
</dbReference>
<evidence type="ECO:0008006" key="4">
    <source>
        <dbReference type="Google" id="ProtNLM"/>
    </source>
</evidence>
<dbReference type="SUPFAM" id="SSF47473">
    <property type="entry name" value="EF-hand"/>
    <property type="match status" value="1"/>
</dbReference>
<reference evidence="2" key="1">
    <citation type="submission" date="2020-08" db="EMBL/GenBank/DDBJ databases">
        <title>Multicomponent nature underlies the extraordinary mechanical properties of spider dragline silk.</title>
        <authorList>
            <person name="Kono N."/>
            <person name="Nakamura H."/>
            <person name="Mori M."/>
            <person name="Yoshida Y."/>
            <person name="Ohtoshi R."/>
            <person name="Malay A.D."/>
            <person name="Moran D.A.P."/>
            <person name="Tomita M."/>
            <person name="Numata K."/>
            <person name="Arakawa K."/>
        </authorList>
    </citation>
    <scope>NUCLEOTIDE SEQUENCE</scope>
</reference>
<dbReference type="EMBL" id="BMAW01022053">
    <property type="protein sequence ID" value="GFT76052.1"/>
    <property type="molecule type" value="Genomic_DNA"/>
</dbReference>
<dbReference type="GO" id="GO:0046785">
    <property type="term" value="P:microtubule polymerization"/>
    <property type="evidence" value="ECO:0007669"/>
    <property type="project" value="InterPro"/>
</dbReference>
<comment type="caution">
    <text evidence="2">The sequence shown here is derived from an EMBL/GenBank/DDBJ whole genome shotgun (WGS) entry which is preliminary data.</text>
</comment>